<dbReference type="EMBL" id="CP063189">
    <property type="protein sequence ID" value="WCZ31851.1"/>
    <property type="molecule type" value="Genomic_DNA"/>
</dbReference>
<reference evidence="3 4" key="1">
    <citation type="submission" date="2020-10" db="EMBL/GenBank/DDBJ databases">
        <title>Complete genome sequence of Corynebacterium massiliense DSM 45435, type strain of Corynebacterium massiliense.</title>
        <authorList>
            <person name="Busche T."/>
            <person name="Kalinowski J."/>
            <person name="Ruckert C."/>
        </authorList>
    </citation>
    <scope>NUCLEOTIDE SEQUENCE [LARGE SCALE GENOMIC DNA]</scope>
    <source>
        <strain evidence="3 4">DSM 45435</strain>
    </source>
</reference>
<keyword evidence="4" id="KW-1185">Reference proteome</keyword>
<dbReference type="RefSeq" id="WP_022862713.1">
    <property type="nucleotide sequence ID" value="NZ_ATVG01000003.1"/>
</dbReference>
<feature type="region of interest" description="Disordered" evidence="2">
    <location>
        <begin position="46"/>
        <end position="93"/>
    </location>
</feature>
<evidence type="ECO:0000256" key="1">
    <source>
        <dbReference type="SAM" id="Coils"/>
    </source>
</evidence>
<evidence type="ECO:0000313" key="4">
    <source>
        <dbReference type="Proteomes" id="UP001220064"/>
    </source>
</evidence>
<feature type="compositionally biased region" description="Basic and acidic residues" evidence="2">
    <location>
        <begin position="58"/>
        <end position="74"/>
    </location>
</feature>
<evidence type="ECO:0000256" key="2">
    <source>
        <dbReference type="SAM" id="MobiDB-lite"/>
    </source>
</evidence>
<dbReference type="Proteomes" id="UP001220064">
    <property type="component" value="Chromosome"/>
</dbReference>
<protein>
    <submittedName>
        <fullName evidence="3">Uncharacterized protein</fullName>
    </submittedName>
</protein>
<proteinExistence type="predicted"/>
<name>A0ABY7U587_9CORY</name>
<accession>A0ABY7U587</accession>
<keyword evidence="1" id="KW-0175">Coiled coil</keyword>
<organism evidence="3 4">
    <name type="scientific">Corynebacterium massiliense DSM 45435</name>
    <dbReference type="NCBI Taxonomy" id="1121364"/>
    <lineage>
        <taxon>Bacteria</taxon>
        <taxon>Bacillati</taxon>
        <taxon>Actinomycetota</taxon>
        <taxon>Actinomycetes</taxon>
        <taxon>Mycobacteriales</taxon>
        <taxon>Corynebacteriaceae</taxon>
        <taxon>Corynebacterium</taxon>
    </lineage>
</organism>
<feature type="coiled-coil region" evidence="1">
    <location>
        <begin position="4"/>
        <end position="38"/>
    </location>
</feature>
<sequence>MSFREDYEAAMLEEQRAKDAVNEARRAHKAAKERLEKMHGYAKEFERLLNSDKSASTDADKAAKPTEPDGEKSSGTDSGASGEPDNSGESVQN</sequence>
<evidence type="ECO:0000313" key="3">
    <source>
        <dbReference type="EMBL" id="WCZ31851.1"/>
    </source>
</evidence>
<gene>
    <name evidence="3" type="ORF">CMASS_01960</name>
</gene>